<proteinExistence type="predicted"/>
<reference evidence="1" key="2">
    <citation type="submission" date="2025-09" db="UniProtKB">
        <authorList>
            <consortium name="Ensembl"/>
        </authorList>
    </citation>
    <scope>IDENTIFICATION</scope>
</reference>
<dbReference type="AlphaFoldDB" id="A0A3B3XZW1"/>
<keyword evidence="2" id="KW-1185">Reference proteome</keyword>
<dbReference type="Ensembl" id="ENSPMET00000035042.1">
    <property type="protein sequence ID" value="ENSPMEP00000020410.1"/>
    <property type="gene ID" value="ENSPMEG00000023539.1"/>
</dbReference>
<name>A0A3B3XZW1_9TELE</name>
<organism evidence="1 2">
    <name type="scientific">Poecilia mexicana</name>
    <dbReference type="NCBI Taxonomy" id="48701"/>
    <lineage>
        <taxon>Eukaryota</taxon>
        <taxon>Metazoa</taxon>
        <taxon>Chordata</taxon>
        <taxon>Craniata</taxon>
        <taxon>Vertebrata</taxon>
        <taxon>Euteleostomi</taxon>
        <taxon>Actinopterygii</taxon>
        <taxon>Neopterygii</taxon>
        <taxon>Teleostei</taxon>
        <taxon>Neoteleostei</taxon>
        <taxon>Acanthomorphata</taxon>
        <taxon>Ovalentaria</taxon>
        <taxon>Atherinomorphae</taxon>
        <taxon>Cyprinodontiformes</taxon>
        <taxon>Poeciliidae</taxon>
        <taxon>Poeciliinae</taxon>
        <taxon>Poecilia</taxon>
    </lineage>
</organism>
<evidence type="ECO:0000313" key="1">
    <source>
        <dbReference type="Ensembl" id="ENSPMEP00000020410.1"/>
    </source>
</evidence>
<accession>A0A3B3XZW1</accession>
<evidence type="ECO:0000313" key="2">
    <source>
        <dbReference type="Proteomes" id="UP000261480"/>
    </source>
</evidence>
<dbReference type="Proteomes" id="UP000261480">
    <property type="component" value="Unplaced"/>
</dbReference>
<protein>
    <submittedName>
        <fullName evidence="1">Uncharacterized protein</fullName>
    </submittedName>
</protein>
<sequence length="101" mass="11134">MNIMGTLTSTVCQKEEKVWVCLKELQGQGGLGVSSHRVVFRFVAFPVSIPADTSRLTEEGFLHPTQGTARKKSVRVHDVPQHDLNFPGTIVPVLHTQTRGP</sequence>
<reference evidence="1" key="1">
    <citation type="submission" date="2025-08" db="UniProtKB">
        <authorList>
            <consortium name="Ensembl"/>
        </authorList>
    </citation>
    <scope>IDENTIFICATION</scope>
</reference>